<gene>
    <name evidence="6" type="ORF">EIY87_47270</name>
</gene>
<dbReference type="InterPro" id="IPR002197">
    <property type="entry name" value="HTH_Fis"/>
</dbReference>
<evidence type="ECO:0000259" key="5">
    <source>
        <dbReference type="PROSITE" id="PS50045"/>
    </source>
</evidence>
<dbReference type="PRINTS" id="PR01590">
    <property type="entry name" value="HTHFIS"/>
</dbReference>
<evidence type="ECO:0000256" key="1">
    <source>
        <dbReference type="ARBA" id="ARBA00022741"/>
    </source>
</evidence>
<evidence type="ECO:0000256" key="4">
    <source>
        <dbReference type="ARBA" id="ARBA00023163"/>
    </source>
</evidence>
<dbReference type="Gene3D" id="1.10.8.60">
    <property type="match status" value="1"/>
</dbReference>
<comment type="caution">
    <text evidence="6">The sequence shown here is derived from an EMBL/GenBank/DDBJ whole genome shotgun (WGS) entry which is preliminary data.</text>
</comment>
<keyword evidence="4" id="KW-0804">Transcription</keyword>
<dbReference type="InterPro" id="IPR027417">
    <property type="entry name" value="P-loop_NTPase"/>
</dbReference>
<dbReference type="PANTHER" id="PTHR32071">
    <property type="entry name" value="TRANSCRIPTIONAL REGULATORY PROTEIN"/>
    <property type="match status" value="1"/>
</dbReference>
<dbReference type="OrthoDB" id="5496274at2"/>
<dbReference type="Gene3D" id="1.10.10.60">
    <property type="entry name" value="Homeodomain-like"/>
    <property type="match status" value="1"/>
</dbReference>
<evidence type="ECO:0000256" key="2">
    <source>
        <dbReference type="ARBA" id="ARBA00022840"/>
    </source>
</evidence>
<dbReference type="Pfam" id="PF25601">
    <property type="entry name" value="AAA_lid_14"/>
    <property type="match status" value="1"/>
</dbReference>
<proteinExistence type="predicted"/>
<dbReference type="InterPro" id="IPR058031">
    <property type="entry name" value="AAA_lid_NorR"/>
</dbReference>
<dbReference type="Gene3D" id="3.30.450.40">
    <property type="match status" value="1"/>
</dbReference>
<evidence type="ECO:0000313" key="6">
    <source>
        <dbReference type="EMBL" id="RSD07447.1"/>
    </source>
</evidence>
<dbReference type="PROSITE" id="PS50045">
    <property type="entry name" value="SIGMA54_INTERACT_4"/>
    <property type="match status" value="1"/>
</dbReference>
<keyword evidence="2" id="KW-0067">ATP-binding</keyword>
<dbReference type="Gene3D" id="3.40.50.300">
    <property type="entry name" value="P-loop containing nucleotide triphosphate hydrolases"/>
    <property type="match status" value="1"/>
</dbReference>
<dbReference type="Proteomes" id="UP000267081">
    <property type="component" value="Unassembled WGS sequence"/>
</dbReference>
<dbReference type="Pfam" id="PF02954">
    <property type="entry name" value="HTH_8"/>
    <property type="match status" value="1"/>
</dbReference>
<evidence type="ECO:0000256" key="3">
    <source>
        <dbReference type="ARBA" id="ARBA00023015"/>
    </source>
</evidence>
<dbReference type="SUPFAM" id="SSF46689">
    <property type="entry name" value="Homeodomain-like"/>
    <property type="match status" value="1"/>
</dbReference>
<name>A0A3R9EIU9_9PSEU</name>
<dbReference type="SUPFAM" id="SSF52540">
    <property type="entry name" value="P-loop containing nucleoside triphosphate hydrolases"/>
    <property type="match status" value="1"/>
</dbReference>
<keyword evidence="7" id="KW-1185">Reference proteome</keyword>
<protein>
    <recommendedName>
        <fullName evidence="5">Sigma-54 factor interaction domain-containing protein</fullName>
    </recommendedName>
</protein>
<keyword evidence="1" id="KW-0547">Nucleotide-binding</keyword>
<dbReference type="InterPro" id="IPR029016">
    <property type="entry name" value="GAF-like_dom_sf"/>
</dbReference>
<dbReference type="PANTHER" id="PTHR32071:SF122">
    <property type="entry name" value="SIGMA FACTOR"/>
    <property type="match status" value="1"/>
</dbReference>
<dbReference type="InterPro" id="IPR009057">
    <property type="entry name" value="Homeodomain-like_sf"/>
</dbReference>
<sequence>MGARGHRAARRGVRVDLRTEIAQSWRRAELSGLSPASSIDRLDIADVDSRSRLLRAASPVLDELARQLAGTRFCVVLADEECRIVARRFTERSVELALENISAVPGCQFLEERTGTNSLATPFETRRGVSVDGDEHFLEAMKQFTCYGHPVVHPSTRRLAGVLDITGPAGDANPLLGPFLRRAVADIERRLLDGAKLAEQQLLAAFQSVQHRACAVLALGQDVVLANTAATELVDSADHRLLQDLGRTQRGLRRIRLTSGTPVEVRVEAVSASAGLLFELAPVRPASPVVSRPRSARGLFPAPIEDRLHRAGRARRRVLVCGEPGAGRSTAARVIAGDEPVLDFDASDVVAGEAEWCARIEAAAGARGLLVIDGIQLLPPLAAVRLARLLDTSSAWFALLSGPPAELHGEQATLAARVHRRIELPPLRERRDEIPAIARELLRGFGASLRLTPGALELLASQHWPGNLRELEGVLAAAADRRSAGDLTAADLAPDCTETGAALTGWEQAEYDVIVRTLRACDGNKVRAAKQLGISRSTLYNRMRALRVR</sequence>
<keyword evidence="3" id="KW-0805">Transcription regulation</keyword>
<feature type="domain" description="Sigma-54 factor interaction" evidence="5">
    <location>
        <begin position="422"/>
        <end position="480"/>
    </location>
</feature>
<dbReference type="EMBL" id="RSEC01000066">
    <property type="protein sequence ID" value="RSD07447.1"/>
    <property type="molecule type" value="Genomic_DNA"/>
</dbReference>
<evidence type="ECO:0000313" key="7">
    <source>
        <dbReference type="Proteomes" id="UP000267081"/>
    </source>
</evidence>
<organism evidence="6 7">
    <name type="scientific">Amycolatopsis eburnea</name>
    <dbReference type="NCBI Taxonomy" id="2267691"/>
    <lineage>
        <taxon>Bacteria</taxon>
        <taxon>Bacillati</taxon>
        <taxon>Actinomycetota</taxon>
        <taxon>Actinomycetes</taxon>
        <taxon>Pseudonocardiales</taxon>
        <taxon>Pseudonocardiaceae</taxon>
        <taxon>Amycolatopsis</taxon>
    </lineage>
</organism>
<dbReference type="AlphaFoldDB" id="A0A3R9EIU9"/>
<accession>A0A3R9EIU9</accession>
<dbReference type="GO" id="GO:0005524">
    <property type="term" value="F:ATP binding"/>
    <property type="evidence" value="ECO:0007669"/>
    <property type="project" value="UniProtKB-KW"/>
</dbReference>
<dbReference type="GO" id="GO:0006355">
    <property type="term" value="P:regulation of DNA-templated transcription"/>
    <property type="evidence" value="ECO:0007669"/>
    <property type="project" value="InterPro"/>
</dbReference>
<dbReference type="SUPFAM" id="SSF55781">
    <property type="entry name" value="GAF domain-like"/>
    <property type="match status" value="1"/>
</dbReference>
<dbReference type="GO" id="GO:0043565">
    <property type="term" value="F:sequence-specific DNA binding"/>
    <property type="evidence" value="ECO:0007669"/>
    <property type="project" value="InterPro"/>
</dbReference>
<reference evidence="6 7" key="1">
    <citation type="submission" date="2018-12" db="EMBL/GenBank/DDBJ databases">
        <title>Amycolatopsis eburnea sp. nov. actinomycete associate with arbuscular mycorrhiza fungal spore.</title>
        <authorList>
            <person name="Lumyong S."/>
            <person name="Chaiya L."/>
        </authorList>
    </citation>
    <scope>NUCLEOTIDE SEQUENCE [LARGE SCALE GENOMIC DNA]</scope>
    <source>
        <strain evidence="6 7">GLM-1</strain>
    </source>
</reference>
<dbReference type="InterPro" id="IPR002078">
    <property type="entry name" value="Sigma_54_int"/>
</dbReference>